<dbReference type="PANTHER" id="PTHR13847">
    <property type="entry name" value="SARCOSINE DEHYDROGENASE-RELATED"/>
    <property type="match status" value="1"/>
</dbReference>
<dbReference type="Pfam" id="PF01266">
    <property type="entry name" value="DAO"/>
    <property type="match status" value="1"/>
</dbReference>
<name>A0A1M6XMH0_9BACL</name>
<dbReference type="PANTHER" id="PTHR13847:SF201">
    <property type="entry name" value="PUTATIBE OXIDOREDUCTASE"/>
    <property type="match status" value="1"/>
</dbReference>
<dbReference type="RefSeq" id="WP_072875290.1">
    <property type="nucleotide sequence ID" value="NZ_FRAF01000035.1"/>
</dbReference>
<accession>A0A1M6XMH0</accession>
<dbReference type="AlphaFoldDB" id="A0A1M6XMH0"/>
<keyword evidence="3" id="KW-1185">Reference proteome</keyword>
<gene>
    <name evidence="2" type="ORF">SAMN05443507_13513</name>
</gene>
<dbReference type="InterPro" id="IPR036188">
    <property type="entry name" value="FAD/NAD-bd_sf"/>
</dbReference>
<dbReference type="Gene3D" id="3.50.50.60">
    <property type="entry name" value="FAD/NAD(P)-binding domain"/>
    <property type="match status" value="1"/>
</dbReference>
<evidence type="ECO:0000259" key="1">
    <source>
        <dbReference type="Pfam" id="PF01266"/>
    </source>
</evidence>
<protein>
    <submittedName>
        <fullName evidence="2">Glycine/D-amino acid oxidase</fullName>
    </submittedName>
</protein>
<evidence type="ECO:0000313" key="2">
    <source>
        <dbReference type="EMBL" id="SHL07108.1"/>
    </source>
</evidence>
<proteinExistence type="predicted"/>
<dbReference type="PRINTS" id="PR00420">
    <property type="entry name" value="RNGMNOXGNASE"/>
</dbReference>
<dbReference type="EMBL" id="FRAF01000035">
    <property type="protein sequence ID" value="SHL07108.1"/>
    <property type="molecule type" value="Genomic_DNA"/>
</dbReference>
<dbReference type="OrthoDB" id="571248at2"/>
<dbReference type="SUPFAM" id="SSF51905">
    <property type="entry name" value="FAD/NAD(P)-binding domain"/>
    <property type="match status" value="1"/>
</dbReference>
<dbReference type="GO" id="GO:0005737">
    <property type="term" value="C:cytoplasm"/>
    <property type="evidence" value="ECO:0007669"/>
    <property type="project" value="TreeGrafter"/>
</dbReference>
<reference evidence="3" key="1">
    <citation type="submission" date="2016-11" db="EMBL/GenBank/DDBJ databases">
        <authorList>
            <person name="Varghese N."/>
            <person name="Submissions S."/>
        </authorList>
    </citation>
    <scope>NUCLEOTIDE SEQUENCE [LARGE SCALE GENOMIC DNA]</scope>
    <source>
        <strain evidence="3">USBA-503</strain>
    </source>
</reference>
<dbReference type="STRING" id="1830138.SAMN05443507_13513"/>
<feature type="domain" description="FAD dependent oxidoreductase" evidence="1">
    <location>
        <begin position="30"/>
        <end position="385"/>
    </location>
</feature>
<dbReference type="Proteomes" id="UP000184016">
    <property type="component" value="Unassembled WGS sequence"/>
</dbReference>
<evidence type="ECO:0000313" key="3">
    <source>
        <dbReference type="Proteomes" id="UP000184016"/>
    </source>
</evidence>
<organism evidence="2 3">
    <name type="scientific">Alicyclobacillus tolerans</name>
    <dbReference type="NCBI Taxonomy" id="90970"/>
    <lineage>
        <taxon>Bacteria</taxon>
        <taxon>Bacillati</taxon>
        <taxon>Bacillota</taxon>
        <taxon>Bacilli</taxon>
        <taxon>Bacillales</taxon>
        <taxon>Alicyclobacillaceae</taxon>
        <taxon>Alicyclobacillus</taxon>
    </lineage>
</organism>
<dbReference type="Gene3D" id="3.30.9.10">
    <property type="entry name" value="D-Amino Acid Oxidase, subunit A, domain 2"/>
    <property type="match status" value="1"/>
</dbReference>
<sequence length="415" mass="47236">MDLTTGKTLWTMTYSNPPTYPELSQDEECDVAVLGAGEAGAICSWYLSKAGFHCMVVDKRQVGRGSTQANTGLVQFMNDMPLHKLIEIHGREKAVRFYRLCQQAVSDLSDLVLQIPYPTEYAAKDSLYFASSSKYVKCLEEEYRCLIAEKFPVEFLSRVEIETRFPFSKPAALWTGGDAQINPYRLTHSIFQHLESRGTRIFENTEIVNLKIERGSPVLYSSQGHRIRCKYVIFASGYETEERWQTSGTKLQTTYTIATEPVTDFSGWLNRCLIWETKRPYLYLRTTADNRILVGGLDENTIRNPERDKVLLEKVTQLKSNLGQLFPEYTQIGVACQWSGVFATSKDGMPFIGRHPQLQNCFYALGYGGNGTVYYTMAGKILTQLLMDGSHPDEDLFDARRFQLLYQLAEKIGLH</sequence>
<dbReference type="InterPro" id="IPR006076">
    <property type="entry name" value="FAD-dep_OxRdtase"/>
</dbReference>